<dbReference type="GeneID" id="19268171"/>
<evidence type="ECO:0000313" key="3">
    <source>
        <dbReference type="Proteomes" id="UP000030651"/>
    </source>
</evidence>
<gene>
    <name evidence="2" type="ORF">PFICI_03158</name>
</gene>
<dbReference type="InParanoid" id="W3XGA7"/>
<dbReference type="STRING" id="1229662.W3XGA7"/>
<dbReference type="eggNOG" id="ENOG502R8AX">
    <property type="taxonomic scope" value="Eukaryota"/>
</dbReference>
<dbReference type="PANTHER" id="PTHR24148">
    <property type="entry name" value="ANKYRIN REPEAT DOMAIN-CONTAINING PROTEIN 39 HOMOLOG-RELATED"/>
    <property type="match status" value="1"/>
</dbReference>
<dbReference type="RefSeq" id="XP_007829930.1">
    <property type="nucleotide sequence ID" value="XM_007831739.1"/>
</dbReference>
<dbReference type="HOGENOM" id="CLU_449121_0_0_1"/>
<dbReference type="AlphaFoldDB" id="W3XGA7"/>
<keyword evidence="3" id="KW-1185">Reference proteome</keyword>
<name>W3XGA7_PESFW</name>
<feature type="domain" description="Heterokaryon incompatibility" evidence="1">
    <location>
        <begin position="50"/>
        <end position="230"/>
    </location>
</feature>
<dbReference type="PANTHER" id="PTHR24148:SF64">
    <property type="entry name" value="HETEROKARYON INCOMPATIBILITY DOMAIN-CONTAINING PROTEIN"/>
    <property type="match status" value="1"/>
</dbReference>
<dbReference type="InterPro" id="IPR010730">
    <property type="entry name" value="HET"/>
</dbReference>
<organism evidence="2 3">
    <name type="scientific">Pestalotiopsis fici (strain W106-1 / CGMCC3.15140)</name>
    <dbReference type="NCBI Taxonomy" id="1229662"/>
    <lineage>
        <taxon>Eukaryota</taxon>
        <taxon>Fungi</taxon>
        <taxon>Dikarya</taxon>
        <taxon>Ascomycota</taxon>
        <taxon>Pezizomycotina</taxon>
        <taxon>Sordariomycetes</taxon>
        <taxon>Xylariomycetidae</taxon>
        <taxon>Amphisphaeriales</taxon>
        <taxon>Sporocadaceae</taxon>
        <taxon>Pestalotiopsis</taxon>
    </lineage>
</organism>
<proteinExistence type="predicted"/>
<dbReference type="Pfam" id="PF06985">
    <property type="entry name" value="HET"/>
    <property type="match status" value="1"/>
</dbReference>
<dbReference type="KEGG" id="pfy:PFICI_03158"/>
<dbReference type="OrthoDB" id="2157530at2759"/>
<dbReference type="EMBL" id="KI912110">
    <property type="protein sequence ID" value="ETS85133.1"/>
    <property type="molecule type" value="Genomic_DNA"/>
</dbReference>
<evidence type="ECO:0000259" key="1">
    <source>
        <dbReference type="Pfam" id="PF06985"/>
    </source>
</evidence>
<dbReference type="InterPro" id="IPR052895">
    <property type="entry name" value="HetReg/Transcr_Mod"/>
</dbReference>
<sequence length="608" mass="69515">MDGKNGRFTYNALPDAATHIRLIEVHNAPQDGGRIEIEISSWPLAEVPEYQAVSYTWGEVTSTETILIRGYPGSLHVRRNCADVLRQAFHFKPDGPAYFWVDAICINQQDSAEKSYQVAMMGDIFENAECVFACVGMHDESSEFLAKALHDFEAMLEAGGGSLSSVFSEENEESADDGARGTSLSPKEQCLTLCGLWFQRISDENGLRFMQACDEFPKRSYFWRIWNLQELYLAREIRIICGFNELSLASLLFWWRYSKLYFSQLFVEKLPQEYLEKAPWTDGEYILDQGGSGLGDVFEDMLCNNVRPQPRGKMEMCQEKVIELCEPRHCQDPRDIIYGTLRIMDWDGIEPDYSKPTWELATNTMSKFGSTRELLQFIGRLHISRDDPELSDLVHSRLESADLTEKLDETDIPEFPDEKYFPAGGFQLTPDSSWRIIRAQKDGADFCRIIGPSGKPSAVAHTNVHLDDWLVRTTRHAGVILRRINYFYQVVGPVRFLSESDLPNELSAFLLFFDPEDLVVHLAQDDCRSGEFETMEDEDTSVIASLQVRVCKNKLSSWAWRPEKECFFNMYGFLDMKPDVILPTLTCLYKLFTTLNAYRKAGIDVDSS</sequence>
<accession>W3XGA7</accession>
<protein>
    <recommendedName>
        <fullName evidence="1">Heterokaryon incompatibility domain-containing protein</fullName>
    </recommendedName>
</protein>
<dbReference type="Proteomes" id="UP000030651">
    <property type="component" value="Unassembled WGS sequence"/>
</dbReference>
<evidence type="ECO:0000313" key="2">
    <source>
        <dbReference type="EMBL" id="ETS85133.1"/>
    </source>
</evidence>
<reference evidence="3" key="1">
    <citation type="journal article" date="2015" name="BMC Genomics">
        <title>Genomic and transcriptomic analysis of the endophytic fungus Pestalotiopsis fici reveals its lifestyle and high potential for synthesis of natural products.</title>
        <authorList>
            <person name="Wang X."/>
            <person name="Zhang X."/>
            <person name="Liu L."/>
            <person name="Xiang M."/>
            <person name="Wang W."/>
            <person name="Sun X."/>
            <person name="Che Y."/>
            <person name="Guo L."/>
            <person name="Liu G."/>
            <person name="Guo L."/>
            <person name="Wang C."/>
            <person name="Yin W.B."/>
            <person name="Stadler M."/>
            <person name="Zhang X."/>
            <person name="Liu X."/>
        </authorList>
    </citation>
    <scope>NUCLEOTIDE SEQUENCE [LARGE SCALE GENOMIC DNA]</scope>
    <source>
        <strain evidence="3">W106-1 / CGMCC3.15140</strain>
    </source>
</reference>